<dbReference type="InterPro" id="IPR006603">
    <property type="entry name" value="PQ-loop_rpt"/>
</dbReference>
<keyword evidence="7" id="KW-1185">Reference proteome</keyword>
<evidence type="ECO:0000256" key="2">
    <source>
        <dbReference type="ARBA" id="ARBA00022692"/>
    </source>
</evidence>
<keyword evidence="4 5" id="KW-0472">Membrane</keyword>
<dbReference type="InterPro" id="IPR047662">
    <property type="entry name" value="SemiSWEET"/>
</dbReference>
<name>A0A1H7IML0_9GAMM</name>
<sequence>MALEWIGYVAAVLTTAAFLPQTVLTLRTRDTQGLSLGMYSLFTTGVACWLIYGWVRGDWALIAANAVTFLLALCILVIKLSNLRRDQLQ</sequence>
<dbReference type="GO" id="GO:0016020">
    <property type="term" value="C:membrane"/>
    <property type="evidence" value="ECO:0007669"/>
    <property type="project" value="UniProtKB-SubCell"/>
</dbReference>
<gene>
    <name evidence="6" type="ORF">SAMN05216214_1049</name>
</gene>
<dbReference type="STRING" id="1429083.GCA_001885685_02834"/>
<proteinExistence type="predicted"/>
<evidence type="ECO:0000313" key="6">
    <source>
        <dbReference type="EMBL" id="SEK63658.1"/>
    </source>
</evidence>
<feature type="transmembrane region" description="Helical" evidence="5">
    <location>
        <begin position="6"/>
        <end position="24"/>
    </location>
</feature>
<dbReference type="Gene3D" id="1.20.1280.290">
    <property type="match status" value="1"/>
</dbReference>
<feature type="transmembrane region" description="Helical" evidence="5">
    <location>
        <begin position="61"/>
        <end position="80"/>
    </location>
</feature>
<accession>A0A1H7IML0</accession>
<feature type="transmembrane region" description="Helical" evidence="5">
    <location>
        <begin position="36"/>
        <end position="55"/>
    </location>
</feature>
<organism evidence="6 7">
    <name type="scientific">Atopomonas hussainii</name>
    <dbReference type="NCBI Taxonomy" id="1429083"/>
    <lineage>
        <taxon>Bacteria</taxon>
        <taxon>Pseudomonadati</taxon>
        <taxon>Pseudomonadota</taxon>
        <taxon>Gammaproteobacteria</taxon>
        <taxon>Pseudomonadales</taxon>
        <taxon>Pseudomonadaceae</taxon>
        <taxon>Atopomonas</taxon>
    </lineage>
</organism>
<reference evidence="6 7" key="1">
    <citation type="submission" date="2016-10" db="EMBL/GenBank/DDBJ databases">
        <authorList>
            <person name="de Groot N.N."/>
        </authorList>
    </citation>
    <scope>NUCLEOTIDE SEQUENCE [LARGE SCALE GENOMIC DNA]</scope>
    <source>
        <strain evidence="6 7">JCM 19513</strain>
    </source>
</reference>
<dbReference type="RefSeq" id="WP_074865614.1">
    <property type="nucleotide sequence ID" value="NZ_FOAS01000004.1"/>
</dbReference>
<evidence type="ECO:0000313" key="7">
    <source>
        <dbReference type="Proteomes" id="UP000185766"/>
    </source>
</evidence>
<protein>
    <submittedName>
        <fullName evidence="6">MtN3 and saliva related transmembrane protein</fullName>
    </submittedName>
</protein>
<evidence type="ECO:0000256" key="5">
    <source>
        <dbReference type="SAM" id="Phobius"/>
    </source>
</evidence>
<keyword evidence="2 5" id="KW-0812">Transmembrane</keyword>
<dbReference type="EMBL" id="FOAS01000004">
    <property type="protein sequence ID" value="SEK63658.1"/>
    <property type="molecule type" value="Genomic_DNA"/>
</dbReference>
<dbReference type="Proteomes" id="UP000185766">
    <property type="component" value="Unassembled WGS sequence"/>
</dbReference>
<dbReference type="Pfam" id="PF04193">
    <property type="entry name" value="PQ-loop"/>
    <property type="match status" value="1"/>
</dbReference>
<dbReference type="GO" id="GO:0051119">
    <property type="term" value="F:sugar transmembrane transporter activity"/>
    <property type="evidence" value="ECO:0007669"/>
    <property type="project" value="InterPro"/>
</dbReference>
<dbReference type="AlphaFoldDB" id="A0A1H7IML0"/>
<evidence type="ECO:0000256" key="1">
    <source>
        <dbReference type="ARBA" id="ARBA00004141"/>
    </source>
</evidence>
<evidence type="ECO:0000256" key="3">
    <source>
        <dbReference type="ARBA" id="ARBA00022989"/>
    </source>
</evidence>
<dbReference type="NCBIfam" id="NF037968">
    <property type="entry name" value="SemiSWEET_2"/>
    <property type="match status" value="1"/>
</dbReference>
<evidence type="ECO:0000256" key="4">
    <source>
        <dbReference type="ARBA" id="ARBA00023136"/>
    </source>
</evidence>
<keyword evidence="3 5" id="KW-1133">Transmembrane helix</keyword>
<comment type="subcellular location">
    <subcellularLocation>
        <location evidence="1">Membrane</location>
        <topology evidence="1">Multi-pass membrane protein</topology>
    </subcellularLocation>
</comment>